<dbReference type="Proteomes" id="UP000048600">
    <property type="component" value="Unassembled WGS sequence"/>
</dbReference>
<proteinExistence type="predicted"/>
<organism evidence="6 14">
    <name type="scientific">Mycobacterium tuberculosis</name>
    <dbReference type="NCBI Taxonomy" id="1773"/>
    <lineage>
        <taxon>Bacteria</taxon>
        <taxon>Bacillati</taxon>
        <taxon>Actinomycetota</taxon>
        <taxon>Actinomycetes</taxon>
        <taxon>Mycobacteriales</taxon>
        <taxon>Mycobacteriaceae</taxon>
        <taxon>Mycobacterium</taxon>
        <taxon>Mycobacterium tuberculosis complex</taxon>
    </lineage>
</organism>
<dbReference type="InterPro" id="IPR013785">
    <property type="entry name" value="Aldolase_TIM"/>
</dbReference>
<keyword evidence="3 6" id="KW-0560">Oxidoreductase</keyword>
<keyword evidence="1" id="KW-0285">Flavoprotein</keyword>
<evidence type="ECO:0000313" key="19">
    <source>
        <dbReference type="Proteomes" id="UP000671119"/>
    </source>
</evidence>
<reference evidence="12 13" key="2">
    <citation type="submission" date="2015-03" db="EMBL/GenBank/DDBJ databases">
        <authorList>
            <consortium name="Pathogen Informatics"/>
        </authorList>
    </citation>
    <scope>NUCLEOTIDE SEQUENCE [LARGE SCALE GENOMIC DNA]</scope>
    <source>
        <strain evidence="4 15">Bir 185</strain>
        <strain evidence="5 13">Bir 187</strain>
        <strain evidence="7 12">P00601463</strain>
    </source>
</reference>
<dbReference type="Gene3D" id="3.20.20.70">
    <property type="entry name" value="Aldolase class I"/>
    <property type="match status" value="1"/>
</dbReference>
<evidence type="ECO:0000313" key="5">
    <source>
        <dbReference type="EMBL" id="CKR99777.1"/>
    </source>
</evidence>
<dbReference type="Proteomes" id="UP000256381">
    <property type="component" value="Unassembled WGS sequence"/>
</dbReference>
<dbReference type="EMBL" id="LWDQ01000001">
    <property type="protein sequence ID" value="OMH57881.1"/>
    <property type="molecule type" value="Genomic_DNA"/>
</dbReference>
<gene>
    <name evidence="9" type="ORF">A4S10_00029</name>
    <name evidence="11" type="ORF">DKC2_0024</name>
    <name evidence="10" type="ORF">DSJ38_00915</name>
    <name evidence="7" type="ORF">ERS007741_03451</name>
    <name evidence="4" type="ORF">ERS027659_02278</name>
    <name evidence="5" type="ORF">ERS027661_02442</name>
    <name evidence="6" type="ORF">ERS094118_00690</name>
    <name evidence="8" type="ORF">J8J21_10585</name>
</gene>
<reference evidence="10" key="6">
    <citation type="submission" date="2018-07" db="EMBL/GenBank/DDBJ databases">
        <authorList>
            <person name="Shah S."/>
            <person name="Brown T."/>
            <person name="Auld S."/>
            <person name="Bratton K."/>
            <person name="Narechania A."/>
            <person name="Mathema B."/>
            <person name="Gandhi N."/>
        </authorList>
    </citation>
    <scope>NUCLEOTIDE SEQUENCE</scope>
    <source>
        <strain evidence="10">32301_S10</strain>
    </source>
</reference>
<dbReference type="InterPro" id="IPR004136">
    <property type="entry name" value="NMO"/>
</dbReference>
<dbReference type="GO" id="GO:0051213">
    <property type="term" value="F:dioxygenase activity"/>
    <property type="evidence" value="ECO:0007669"/>
    <property type="project" value="UniProtKB-KW"/>
</dbReference>
<dbReference type="Proteomes" id="UP000049023">
    <property type="component" value="Unassembled WGS sequence"/>
</dbReference>
<evidence type="ECO:0000313" key="12">
    <source>
        <dbReference type="Proteomes" id="UP000048600"/>
    </source>
</evidence>
<dbReference type="OMA" id="FGWPEEY"/>
<dbReference type="AlphaFoldDB" id="A0A045HSH8"/>
<evidence type="ECO:0000256" key="3">
    <source>
        <dbReference type="ARBA" id="ARBA00023002"/>
    </source>
</evidence>
<name>A0A045HSH8_MYCTX</name>
<evidence type="ECO:0000313" key="17">
    <source>
        <dbReference type="Proteomes" id="UP000256381"/>
    </source>
</evidence>
<dbReference type="CDD" id="cd04730">
    <property type="entry name" value="NPD_like"/>
    <property type="match status" value="1"/>
</dbReference>
<dbReference type="EMBL" id="COPH01000004">
    <property type="protein sequence ID" value="CLV61857.1"/>
    <property type="molecule type" value="Genomic_DNA"/>
</dbReference>
<evidence type="ECO:0000313" key="8">
    <source>
        <dbReference type="EMBL" id="MBP0683565.1"/>
    </source>
</evidence>
<keyword evidence="8" id="KW-0503">Monooxygenase</keyword>
<dbReference type="SMR" id="A0A045HSH8"/>
<keyword evidence="6" id="KW-0223">Dioxygenase</keyword>
<dbReference type="EMBL" id="CNFU01000517">
    <property type="protein sequence ID" value="CKR99777.1"/>
    <property type="molecule type" value="Genomic_DNA"/>
</dbReference>
<reference evidence="11 18" key="7">
    <citation type="submission" date="2018-08" db="EMBL/GenBank/DDBJ databases">
        <authorList>
            <person name="Fokvardsen B D."/>
            <person name="Norman A."/>
        </authorList>
    </citation>
    <scope>NUCLEOTIDE SEQUENCE [LARGE SCALE GENOMIC DNA]</scope>
    <source>
        <strain evidence="11 18">DKC2</strain>
    </source>
</reference>
<dbReference type="PANTHER" id="PTHR32332:SF31">
    <property type="entry name" value="2-NITROPROPANE DIOXYGENASE FAMILY, PUTATIVE (AFU_ORTHOLOGUE AFUA_2G09850)-RELATED"/>
    <property type="match status" value="1"/>
</dbReference>
<protein>
    <submittedName>
        <fullName evidence="6">2-nitropropane dioxygenase</fullName>
        <ecNumber evidence="6 9">1.13.12.16</ecNumber>
    </submittedName>
    <submittedName>
        <fullName evidence="8">Nitronate monooxygenase</fullName>
    </submittedName>
</protein>
<dbReference type="Proteomes" id="UP000300237">
    <property type="component" value="Chromosome"/>
</dbReference>
<evidence type="ECO:0000313" key="18">
    <source>
        <dbReference type="Proteomes" id="UP000300237"/>
    </source>
</evidence>
<evidence type="ECO:0000313" key="16">
    <source>
        <dbReference type="Proteomes" id="UP000189452"/>
    </source>
</evidence>
<dbReference type="PANTHER" id="PTHR32332">
    <property type="entry name" value="2-NITROPROPANE DIOXYGENASE"/>
    <property type="match status" value="1"/>
</dbReference>
<dbReference type="EMBL" id="LR027516">
    <property type="protein sequence ID" value="VCU48224.1"/>
    <property type="molecule type" value="Genomic_DNA"/>
</dbReference>
<reference evidence="6 14" key="1">
    <citation type="submission" date="2015-03" db="EMBL/GenBank/DDBJ databases">
        <authorList>
            <consortium name="Pathogen Informatics"/>
            <person name="Murphy D."/>
        </authorList>
    </citation>
    <scope>NUCLEOTIDE SEQUENCE [LARGE SCALE GENOMIC DNA]</scope>
    <source>
        <strain evidence="6 14">0268S</strain>
    </source>
</reference>
<reference evidence="9 16" key="5">
    <citation type="submission" date="2017-02" db="EMBL/GenBank/DDBJ databases">
        <title>Protein polymorphisms may explain contrasting epidemiological fitness of two variants of a multidrug-resistant Mycobacterium tuberculosis strain.</title>
        <authorList>
            <person name="Bigi M.M."/>
            <person name="Lopez B."/>
            <person name="Blanco F.C."/>
            <person name="Sasiain M.C."/>
            <person name="De La Barrera S."/>
            <person name="Ritacco V."/>
            <person name="Bigi F."/>
            <person name="Soria M.A."/>
        </authorList>
    </citation>
    <scope>NUCLEOTIDE SEQUENCE [LARGE SCALE GENOMIC DNA]</scope>
    <source>
        <strain evidence="9 16">6548</strain>
    </source>
</reference>
<dbReference type="Proteomes" id="UP000050139">
    <property type="component" value="Unassembled WGS sequence"/>
</dbReference>
<evidence type="ECO:0000313" key="13">
    <source>
        <dbReference type="Proteomes" id="UP000049023"/>
    </source>
</evidence>
<reference evidence="9 16" key="3">
    <citation type="submission" date="2016-04" db="EMBL/GenBank/DDBJ databases">
        <authorList>
            <person name="Bigi M."/>
            <person name="Bigi F."/>
            <person name="Soria M.A."/>
        </authorList>
    </citation>
    <scope>NUCLEOTIDE SEQUENCE [LARGE SCALE GENOMIC DNA]</scope>
    <source>
        <strain evidence="9 16">6548</strain>
    </source>
</reference>
<evidence type="ECO:0000256" key="1">
    <source>
        <dbReference type="ARBA" id="ARBA00022630"/>
    </source>
</evidence>
<dbReference type="Pfam" id="PF03060">
    <property type="entry name" value="NMO"/>
    <property type="match status" value="2"/>
</dbReference>
<dbReference type="SUPFAM" id="SSF51412">
    <property type="entry name" value="Inosine monophosphate dehydrogenase (IMPDH)"/>
    <property type="match status" value="1"/>
</dbReference>
<dbReference type="GO" id="GO:0018580">
    <property type="term" value="F:nitronate monooxygenase activity"/>
    <property type="evidence" value="ECO:0007669"/>
    <property type="project" value="UniProtKB-EC"/>
</dbReference>
<evidence type="ECO:0000256" key="2">
    <source>
        <dbReference type="ARBA" id="ARBA00022643"/>
    </source>
</evidence>
<sequence>MVLSTAFSQMFGIDYPIVSAPMDLIAGGELAAAVSGAGGLGLIGGGYGDRDWLARQFDLAAGAPVGCGFITWSLARQPQLLDLALQYEPVAVMLSFGDPAVFADAIKSAGTRLVCQIQNRTQAERALQVGADVLVAQGTEAGGHGHGPRSTLTLVPEIVDLVTARGTDIPVIAAGGIADGRGLAAALMLGAAGVLVGTRFYATVEALSTPQARDPLLAATGDDMCRTTIYDQLRRYPWPQGHTMSVLSNALTDQFEDTELDILHREEAMARYWRAVAARDYSIANVTAGQAAGLVNAVLPAADVITGMAQQAARTLTAMRAV</sequence>
<dbReference type="Proteomes" id="UP000671119">
    <property type="component" value="Unassembled WGS sequence"/>
</dbReference>
<dbReference type="EMBL" id="CHKL01000523">
    <property type="protein sequence ID" value="COW93123.1"/>
    <property type="molecule type" value="Genomic_DNA"/>
</dbReference>
<dbReference type="EMBL" id="QTBD01000009">
    <property type="protein sequence ID" value="REQ57340.1"/>
    <property type="molecule type" value="Genomic_DNA"/>
</dbReference>
<keyword evidence="2" id="KW-0288">FMN</keyword>
<dbReference type="EMBL" id="JAGIZI010000014">
    <property type="protein sequence ID" value="MBP0683565.1"/>
    <property type="molecule type" value="Genomic_DNA"/>
</dbReference>
<evidence type="ECO:0000313" key="6">
    <source>
        <dbReference type="EMBL" id="CLV61857.1"/>
    </source>
</evidence>
<reference evidence="8 19" key="8">
    <citation type="submission" date="2021-03" db="EMBL/GenBank/DDBJ databases">
        <title>Whole Genome Sequencing of Mycobacterium tuberculosis clinical isolates from Arunachal Pradesh, India.</title>
        <authorList>
            <person name="Singh S."/>
            <person name="Mudliar S.R."/>
            <person name="Kulsum U."/>
            <person name="Rufai S.B."/>
            <person name="Singh P.K."/>
            <person name="Umpo M."/>
            <person name="Nyori M."/>
        </authorList>
    </citation>
    <scope>NUCLEOTIDE SEQUENCE [LARGE SCALE GENOMIC DNA]</scope>
    <source>
        <strain evidence="8 19">OMICS/BPL/0142/20/SP</strain>
    </source>
</reference>
<dbReference type="Proteomes" id="UP000050164">
    <property type="component" value="Unassembled WGS sequence"/>
</dbReference>
<evidence type="ECO:0000313" key="7">
    <source>
        <dbReference type="EMBL" id="COW93123.1"/>
    </source>
</evidence>
<evidence type="ECO:0000313" key="10">
    <source>
        <dbReference type="EMBL" id="REQ57340.1"/>
    </source>
</evidence>
<evidence type="ECO:0000313" key="14">
    <source>
        <dbReference type="Proteomes" id="UP000050139"/>
    </source>
</evidence>
<evidence type="ECO:0000313" key="11">
    <source>
        <dbReference type="EMBL" id="VCU48224.1"/>
    </source>
</evidence>
<evidence type="ECO:0000313" key="9">
    <source>
        <dbReference type="EMBL" id="OMH57881.1"/>
    </source>
</evidence>
<dbReference type="Proteomes" id="UP000189452">
    <property type="component" value="Chromosome"/>
</dbReference>
<dbReference type="EMBL" id="CNFT01000520">
    <property type="protein sequence ID" value="CKR84292.1"/>
    <property type="molecule type" value="Genomic_DNA"/>
</dbReference>
<accession>A0A045HSH8</accession>
<evidence type="ECO:0000313" key="4">
    <source>
        <dbReference type="EMBL" id="CKR84292.1"/>
    </source>
</evidence>
<dbReference type="RefSeq" id="WP_003899778.1">
    <property type="nucleotide sequence ID" value="NZ_AP017901.1"/>
</dbReference>
<dbReference type="EC" id="1.13.12.16" evidence="6 9"/>
<reference evidence="10 17" key="4">
    <citation type="journal article" date="2017" name="N. Engl. J. Med.">
        <title>Transmission of Extensively Drug-Resistant Tuberculosis in South Africa.</title>
        <authorList>
            <person name="Shah N.S."/>
            <person name="Auld S.C."/>
            <person name="Brust J.C."/>
            <person name="Mathema B."/>
            <person name="Ismail N."/>
            <person name="Moodley P."/>
            <person name="Mlisana K."/>
            <person name="Allana S."/>
            <person name="Campbell A."/>
            <person name="Mthiyane T."/>
            <person name="Morris N."/>
            <person name="Mpangase P."/>
            <person name="van der Meulen H."/>
            <person name="Omar S.V."/>
            <person name="Brown T.S."/>
            <person name="Narechania A."/>
            <person name="Shaskina E."/>
            <person name="Kapwata T."/>
            <person name="Kreiswirth B."/>
            <person name="Gandhi N.R."/>
        </authorList>
    </citation>
    <scope>NUCLEOTIDE SEQUENCE [LARGE SCALE GENOMIC DNA]</scope>
    <source>
        <strain evidence="10 17">32301_S10</strain>
    </source>
</reference>
<evidence type="ECO:0000313" key="15">
    <source>
        <dbReference type="Proteomes" id="UP000050164"/>
    </source>
</evidence>